<dbReference type="EMBL" id="LSRX01001612">
    <property type="protein sequence ID" value="OLP78426.1"/>
    <property type="molecule type" value="Genomic_DNA"/>
</dbReference>
<feature type="signal peptide" evidence="12">
    <location>
        <begin position="1"/>
        <end position="20"/>
    </location>
</feature>
<keyword evidence="15" id="KW-1185">Reference proteome</keyword>
<dbReference type="Proteomes" id="UP000186817">
    <property type="component" value="Unassembled WGS sequence"/>
</dbReference>
<feature type="compositionally biased region" description="Polar residues" evidence="11">
    <location>
        <begin position="1675"/>
        <end position="1684"/>
    </location>
</feature>
<sequence length="1965" mass="217242">MGQRVSFLAIVCLAQRAVFASSSWTDKLNHGSVQGFPSYEEANELLEQFLRSNPNELEKRQIGTSFQSRPIYAYVLATPAGRQNKPQALLTALMHAREPAGLTVLLYFLGHLLEKYSRGDPDATYILNMREIWFLPFVNPDGYIANKGLRNKVIRKNRRPTCRSSVDGGVDINRNFAVHWSSSFGGCSEEHGGSQPFSEPETQAFKKICEENAFKTAMNFHAYGSMLTHPFNWATQDLMPAEDKRVYQEIARVFGYKKFGPAIKTVGYTTSGESDDWMYSARHIISMSPEVGPESGGFWPPSSQIDGIDTRNFDRALYVVGKAGMELGTEWVQQPLPPSGADLSALPGGPPHHLLKLRITNRGLTGSHGKVLHIAVRGVVIEGAAAGDAVGLLVSKGEEDDETREMLTSDHGILAWKAKAIPSRSFQEFRMYISRSREPEGQKRLQTCVAEASGTSACQCSELVELPGSTQISKQSSRQFFALPAGREASGDSMSSLCAAASTRGVVDPNSKASPVLASSMETVESLVPPRDTGDSDHDDWERVDDDVAVARATLAHNVSAHRDEVVNTTLASFTTLDVGNTSLDERLQEMDAAMARLMAKGDEKATTTAAMDTDLDETRTTPGDFVPEGAAADQSRGVGYPSSSRPFSALPSGTLEETVFHIEGFPAEFPGIGKKSADLAKQLTKEEIADLFSKLKTESWTRSAVERVLQVYQIYKRQLAQEKMLAAPFTKARASVGHGSMGQLSPGSTGTMLMCPNCFSDWQRLDKVQGKCKHCQKNVIAVDKGPPSAEIKLGMASWYMFCGPQGATWHTDADEAQKQAASVDIGSWAQPPPRTTDKTELSFAEQVPMALRPSLAQVQFSQKTAGDRPHLREDWEPSQETRAFHPQLAAAMEIKKKSAGPVAGAHEVDDAPGASVLRHLDTEKLRALLKRNYLQGPGEEFFAAQTSLDLDQAKASNKRMQEEGEARAKVLKPVAESIAIDTWGPALRAALEMDVFNPETPLKDMELDDIEALKAKDRYLNTKFFLSQRAYPPEEVLGVPVGSVEFQIMRLKRIIELHMGEQRMIGGKWKKVQGPLVAPTWAKSLPEAEKLMLEMRTHPCTFSSAFFEPLALTMEEIEAQIAMGNRPPLENIVGPFHAKDDAGTFPLAEGGADLGPGEPLQVVWSQLHRQTPLCGVEPPPHHNWISQAGAEEQSCKTTSAGTISGQSKEAKDFVTLHGLPVHHLGPGMETVVPRDGLLLCCQGLHQQAFCDFPEIYNTLSASLGQQAVVEVKMAWRCNTEQWWTARLKPEYAGPIYRKLGYSRDPLNPSAPEQELALPPITPDNVSSVASDEYKRKFAGDKTAHVFWARMECGLVLSSVSPWEIVDKNKGVRAPGRFLMITGEHKGKSAQLQLFLDEPPQHLHEEEAAAFVKADWFLNTLEGMMGGDLGQDPSQGLVEPPEHIEVVVPIAAYPRAVFKSGSVVKYVSDNYWKLQVPKHLAELPRMKGVIQDIMAQPALKLDLLPSQTLASKILERAHIVVRGLPDNCCFKIGLTSNPAHRWCNKEYGYQHTSKPCWASMRIVGILASGEAAGFLEAALIDRWQRDARYLSPSPAKKSKLEKKAPFCADEQSDEKAPDKQSDEKAPDKQSLGSKEKVPHKQSDEKVPDKQSKEKVPKKQSKQKAPDKSDEKAPDKQSTQKAATKQSDDKAPEKQPEQAPKRVAGDIWWDYEMQRACMEIQTGPVFSSRPFVKDDEVFAKFPDGLVWSVPHLVPADLEATGGLPAAPSIPSTQKQKPKPKAKQKADKPVEDYVFPIIRCKYCTQGAKSPLIKIEAREDRHDTSSKWLQKLQVVIKDDLSVRKAMHIARTFADCYVYMNLNPAEINFRGCRDDLLAHNHNWEESALDWQTVNSLRLKHFPKSPKESPIKYPKPKQTEIVEDKPPQGDDDDNDHEGGEMDEEEEQEDDPAVEPSDAQEGSWAHSYERN</sequence>
<evidence type="ECO:0000256" key="12">
    <source>
        <dbReference type="SAM" id="SignalP"/>
    </source>
</evidence>
<dbReference type="GO" id="GO:0008270">
    <property type="term" value="F:zinc ion binding"/>
    <property type="evidence" value="ECO:0007669"/>
    <property type="project" value="InterPro"/>
</dbReference>
<dbReference type="PANTHER" id="PTHR11705:SF143">
    <property type="entry name" value="SLL0236 PROTEIN"/>
    <property type="match status" value="1"/>
</dbReference>
<dbReference type="OrthoDB" id="3626597at2759"/>
<evidence type="ECO:0000256" key="1">
    <source>
        <dbReference type="ARBA" id="ARBA00001947"/>
    </source>
</evidence>
<feature type="region of interest" description="Disordered" evidence="11">
    <location>
        <begin position="1897"/>
        <end position="1965"/>
    </location>
</feature>
<proteinExistence type="inferred from homology"/>
<feature type="region of interest" description="Disordered" evidence="11">
    <location>
        <begin position="1591"/>
        <end position="1702"/>
    </location>
</feature>
<feature type="active site" description="Proton donor/acceptor" evidence="10">
    <location>
        <position position="290"/>
    </location>
</feature>
<dbReference type="SUPFAM" id="SSF53187">
    <property type="entry name" value="Zn-dependent exopeptidases"/>
    <property type="match status" value="1"/>
</dbReference>
<evidence type="ECO:0000256" key="5">
    <source>
        <dbReference type="ARBA" id="ARBA00022723"/>
    </source>
</evidence>
<evidence type="ECO:0000256" key="7">
    <source>
        <dbReference type="ARBA" id="ARBA00022801"/>
    </source>
</evidence>
<comment type="caution">
    <text evidence="14">The sequence shown here is derived from an EMBL/GenBank/DDBJ whole genome shotgun (WGS) entry which is preliminary data.</text>
</comment>
<evidence type="ECO:0000256" key="11">
    <source>
        <dbReference type="SAM" id="MobiDB-lite"/>
    </source>
</evidence>
<reference evidence="14 15" key="1">
    <citation type="submission" date="2016-02" db="EMBL/GenBank/DDBJ databases">
        <title>Genome analysis of coral dinoflagellate symbionts highlights evolutionary adaptations to a symbiotic lifestyle.</title>
        <authorList>
            <person name="Aranda M."/>
            <person name="Li Y."/>
            <person name="Liew Y.J."/>
            <person name="Baumgarten S."/>
            <person name="Simakov O."/>
            <person name="Wilson M."/>
            <person name="Piel J."/>
            <person name="Ashoor H."/>
            <person name="Bougouffa S."/>
            <person name="Bajic V.B."/>
            <person name="Ryu T."/>
            <person name="Ravasi T."/>
            <person name="Bayer T."/>
            <person name="Micklem G."/>
            <person name="Kim H."/>
            <person name="Bhak J."/>
            <person name="Lajeunesse T.C."/>
            <person name="Voolstra C.R."/>
        </authorList>
    </citation>
    <scope>NUCLEOTIDE SEQUENCE [LARGE SCALE GENOMIC DNA]</scope>
    <source>
        <strain evidence="14 15">CCMP2467</strain>
    </source>
</reference>
<feature type="compositionally biased region" description="Basic and acidic residues" evidence="11">
    <location>
        <begin position="1685"/>
        <end position="1702"/>
    </location>
</feature>
<dbReference type="CDD" id="cd03859">
    <property type="entry name" value="M14_CPT"/>
    <property type="match status" value="1"/>
</dbReference>
<evidence type="ECO:0000256" key="4">
    <source>
        <dbReference type="ARBA" id="ARBA00022670"/>
    </source>
</evidence>
<evidence type="ECO:0000256" key="9">
    <source>
        <dbReference type="ARBA" id="ARBA00023049"/>
    </source>
</evidence>
<comment type="similarity">
    <text evidence="2 10">Belongs to the peptidase M14 family.</text>
</comment>
<dbReference type="InterPro" id="IPR033810">
    <property type="entry name" value="Carboxypeptidase_T"/>
</dbReference>
<evidence type="ECO:0000256" key="2">
    <source>
        <dbReference type="ARBA" id="ARBA00005988"/>
    </source>
</evidence>
<evidence type="ECO:0000313" key="15">
    <source>
        <dbReference type="Proteomes" id="UP000186817"/>
    </source>
</evidence>
<dbReference type="SMART" id="SM00631">
    <property type="entry name" value="Zn_pept"/>
    <property type="match status" value="1"/>
</dbReference>
<dbReference type="GO" id="GO:0004181">
    <property type="term" value="F:metallocarboxypeptidase activity"/>
    <property type="evidence" value="ECO:0007669"/>
    <property type="project" value="InterPro"/>
</dbReference>
<comment type="cofactor">
    <cofactor evidence="1">
        <name>Zn(2+)</name>
        <dbReference type="ChEBI" id="CHEBI:29105"/>
    </cofactor>
</comment>
<evidence type="ECO:0000256" key="6">
    <source>
        <dbReference type="ARBA" id="ARBA00022729"/>
    </source>
</evidence>
<organism evidence="14 15">
    <name type="scientific">Symbiodinium microadriaticum</name>
    <name type="common">Dinoflagellate</name>
    <name type="synonym">Zooxanthella microadriatica</name>
    <dbReference type="NCBI Taxonomy" id="2951"/>
    <lineage>
        <taxon>Eukaryota</taxon>
        <taxon>Sar</taxon>
        <taxon>Alveolata</taxon>
        <taxon>Dinophyceae</taxon>
        <taxon>Suessiales</taxon>
        <taxon>Symbiodiniaceae</taxon>
        <taxon>Symbiodinium</taxon>
    </lineage>
</organism>
<evidence type="ECO:0000259" key="13">
    <source>
        <dbReference type="PROSITE" id="PS52035"/>
    </source>
</evidence>
<feature type="compositionally biased region" description="Basic and acidic residues" evidence="11">
    <location>
        <begin position="1912"/>
        <end position="1923"/>
    </location>
</feature>
<feature type="compositionally biased region" description="Acidic residues" evidence="11">
    <location>
        <begin position="1924"/>
        <end position="1947"/>
    </location>
</feature>
<feature type="domain" description="Peptidase M14" evidence="13">
    <location>
        <begin position="35"/>
        <end position="323"/>
    </location>
</feature>
<name>A0A1Q9C695_SYMMI</name>
<dbReference type="PROSITE" id="PS52035">
    <property type="entry name" value="PEPTIDASE_M14"/>
    <property type="match status" value="1"/>
</dbReference>
<feature type="compositionally biased region" description="Basic and acidic residues" evidence="11">
    <location>
        <begin position="1613"/>
        <end position="1656"/>
    </location>
</feature>
<dbReference type="InterPro" id="IPR000834">
    <property type="entry name" value="Peptidase_M14"/>
</dbReference>
<dbReference type="GO" id="GO:0006508">
    <property type="term" value="P:proteolysis"/>
    <property type="evidence" value="ECO:0007669"/>
    <property type="project" value="UniProtKB-KW"/>
</dbReference>
<feature type="compositionally biased region" description="Basic and acidic residues" evidence="11">
    <location>
        <begin position="1663"/>
        <end position="1674"/>
    </location>
</feature>
<feature type="region of interest" description="Disordered" evidence="11">
    <location>
        <begin position="616"/>
        <end position="646"/>
    </location>
</feature>
<feature type="chain" id="PRO_5012638514" evidence="12">
    <location>
        <begin position="21"/>
        <end position="1965"/>
    </location>
</feature>
<dbReference type="GO" id="GO:0005615">
    <property type="term" value="C:extracellular space"/>
    <property type="evidence" value="ECO:0007669"/>
    <property type="project" value="TreeGrafter"/>
</dbReference>
<evidence type="ECO:0000313" key="14">
    <source>
        <dbReference type="EMBL" id="OLP78426.1"/>
    </source>
</evidence>
<evidence type="ECO:0000256" key="10">
    <source>
        <dbReference type="PROSITE-ProRule" id="PRU01379"/>
    </source>
</evidence>
<protein>
    <submittedName>
        <fullName evidence="14">Carboxypeptidase T</fullName>
    </submittedName>
</protein>
<dbReference type="Pfam" id="PF00246">
    <property type="entry name" value="Peptidase_M14"/>
    <property type="match status" value="1"/>
</dbReference>
<keyword evidence="3 14" id="KW-0121">Carboxypeptidase</keyword>
<accession>A0A1Q9C695</accession>
<keyword evidence="8" id="KW-0862">Zinc</keyword>
<keyword evidence="5" id="KW-0479">Metal-binding</keyword>
<keyword evidence="4" id="KW-0645">Protease</keyword>
<feature type="region of interest" description="Disordered" evidence="11">
    <location>
        <begin position="1761"/>
        <end position="1785"/>
    </location>
</feature>
<keyword evidence="6 12" id="KW-0732">Signal</keyword>
<dbReference type="FunFam" id="3.40.630.10:FF:000084">
    <property type="entry name" value="Carboxypeptidase B2"/>
    <property type="match status" value="1"/>
</dbReference>
<dbReference type="Gene3D" id="3.40.630.10">
    <property type="entry name" value="Zn peptidases"/>
    <property type="match status" value="1"/>
</dbReference>
<dbReference type="PANTHER" id="PTHR11705">
    <property type="entry name" value="PROTEASE FAMILY M14 CARBOXYPEPTIDASE A,B"/>
    <property type="match status" value="1"/>
</dbReference>
<keyword evidence="9" id="KW-0482">Metalloprotease</keyword>
<evidence type="ECO:0000256" key="3">
    <source>
        <dbReference type="ARBA" id="ARBA00022645"/>
    </source>
</evidence>
<keyword evidence="7" id="KW-0378">Hydrolase</keyword>
<dbReference type="PRINTS" id="PR00765">
    <property type="entry name" value="CRBOXYPTASEA"/>
</dbReference>
<gene>
    <name evidence="14" type="primary">cpt</name>
    <name evidence="14" type="ORF">AK812_SmicGene41390</name>
</gene>
<evidence type="ECO:0000256" key="8">
    <source>
        <dbReference type="ARBA" id="ARBA00022833"/>
    </source>
</evidence>